<evidence type="ECO:0000313" key="10">
    <source>
        <dbReference type="Proteomes" id="UP000694865"/>
    </source>
</evidence>
<dbReference type="CDD" id="cd17678">
    <property type="entry name" value="RUN2_DENND5"/>
    <property type="match status" value="1"/>
</dbReference>
<dbReference type="SMART" id="SM00593">
    <property type="entry name" value="RUN"/>
    <property type="match status" value="2"/>
</dbReference>
<dbReference type="Pfam" id="PF03456">
    <property type="entry name" value="uDENN"/>
    <property type="match status" value="1"/>
</dbReference>
<dbReference type="Pfam" id="PF03455">
    <property type="entry name" value="dDENN"/>
    <property type="match status" value="1"/>
</dbReference>
<evidence type="ECO:0000259" key="8">
    <source>
        <dbReference type="PROSITE" id="PS50211"/>
    </source>
</evidence>
<dbReference type="Gene3D" id="1.20.58.900">
    <property type="match status" value="3"/>
</dbReference>
<dbReference type="InterPro" id="IPR001024">
    <property type="entry name" value="PLAT/LH2_dom"/>
</dbReference>
<dbReference type="Pfam" id="PF02141">
    <property type="entry name" value="DENN"/>
    <property type="match status" value="1"/>
</dbReference>
<dbReference type="PANTHER" id="PTHR46070">
    <property type="entry name" value="PINSTRIPE, ISOFORM A"/>
    <property type="match status" value="1"/>
</dbReference>
<dbReference type="InterPro" id="IPR036392">
    <property type="entry name" value="PLAT/LH2_dom_sf"/>
</dbReference>
<gene>
    <name evidence="11" type="primary">DENND5A</name>
</gene>
<organism evidence="10 11">
    <name type="scientific">Saccoglossus kowalevskii</name>
    <name type="common">Acorn worm</name>
    <dbReference type="NCBI Taxonomy" id="10224"/>
    <lineage>
        <taxon>Eukaryota</taxon>
        <taxon>Metazoa</taxon>
        <taxon>Hemichordata</taxon>
        <taxon>Enteropneusta</taxon>
        <taxon>Harrimaniidae</taxon>
        <taxon>Saccoglossus</taxon>
    </lineage>
</organism>
<dbReference type="Gene3D" id="2.60.60.20">
    <property type="entry name" value="PLAT/LH2 domain"/>
    <property type="match status" value="1"/>
</dbReference>
<protein>
    <submittedName>
        <fullName evidence="11">DENN domain-containing protein 5A</fullName>
    </submittedName>
</protein>
<proteinExistence type="inferred from homology"/>
<comment type="subcellular location">
    <subcellularLocation>
        <location evidence="1">Membrane</location>
    </subcellularLocation>
</comment>
<keyword evidence="3" id="KW-0677">Repeat</keyword>
<dbReference type="PANTHER" id="PTHR46070:SF1">
    <property type="entry name" value="PINSTRIPE, ISOFORM A"/>
    <property type="match status" value="1"/>
</dbReference>
<reference evidence="11" key="1">
    <citation type="submission" date="2025-08" db="UniProtKB">
        <authorList>
            <consortium name="RefSeq"/>
        </authorList>
    </citation>
    <scope>IDENTIFICATION</scope>
    <source>
        <tissue evidence="11">Testes</tissue>
    </source>
</reference>
<dbReference type="SMART" id="SM00800">
    <property type="entry name" value="uDENN"/>
    <property type="match status" value="1"/>
</dbReference>
<accession>A0ABM0MER5</accession>
<dbReference type="SMART" id="SM00799">
    <property type="entry name" value="DENN"/>
    <property type="match status" value="1"/>
</dbReference>
<dbReference type="InterPro" id="IPR037213">
    <property type="entry name" value="Run_dom_sf"/>
</dbReference>
<dbReference type="InterPro" id="IPR001194">
    <property type="entry name" value="cDENN_dom"/>
</dbReference>
<dbReference type="CDD" id="cd17677">
    <property type="entry name" value="RUN1_DENND5"/>
    <property type="match status" value="1"/>
</dbReference>
<keyword evidence="10" id="KW-1185">Reference proteome</keyword>
<evidence type="ECO:0000256" key="1">
    <source>
        <dbReference type="ARBA" id="ARBA00004370"/>
    </source>
</evidence>
<comment type="caution">
    <text evidence="5">Lacks conserved residue(s) required for the propagation of feature annotation.</text>
</comment>
<comment type="similarity">
    <text evidence="2">Belongs to the RAB6IP1 family.</text>
</comment>
<dbReference type="InterPro" id="IPR005113">
    <property type="entry name" value="uDENN_dom"/>
</dbReference>
<dbReference type="SUPFAM" id="SSF49723">
    <property type="entry name" value="Lipase/lipooxygenase domain (PLAT/LH2 domain)"/>
    <property type="match status" value="1"/>
</dbReference>
<evidence type="ECO:0000313" key="11">
    <source>
        <dbReference type="RefSeq" id="XP_006818506.1"/>
    </source>
</evidence>
<dbReference type="SUPFAM" id="SSF140741">
    <property type="entry name" value="RUN domain-like"/>
    <property type="match status" value="2"/>
</dbReference>
<dbReference type="GeneID" id="100369328"/>
<dbReference type="Gene3D" id="3.30.450.200">
    <property type="match status" value="1"/>
</dbReference>
<feature type="region of interest" description="Disordered" evidence="6">
    <location>
        <begin position="623"/>
        <end position="662"/>
    </location>
</feature>
<evidence type="ECO:0000256" key="6">
    <source>
        <dbReference type="SAM" id="MobiDB-lite"/>
    </source>
</evidence>
<feature type="domain" description="RUN" evidence="9">
    <location>
        <begin position="738"/>
        <end position="918"/>
    </location>
</feature>
<dbReference type="InterPro" id="IPR043153">
    <property type="entry name" value="DENN_C"/>
</dbReference>
<feature type="domain" description="PLAT" evidence="7">
    <location>
        <begin position="920"/>
        <end position="1027"/>
    </location>
</feature>
<sequence>MTSTTQAPGRFAEYFVVCGLDISSGLEPDQLSGDHLQYQPLQRSYKSKVLAHFPESNEWSPFNKDAVGMLCLPKGLSFRTQKDSREPVFHSFIITREDGSRTYGAAVTFYEEVKNKQICLAMQSLHAMHQAELCNNPTKTITMTRITETDYWDNPQANLRPGHTKLSDYNLNNDVLYASKCICVIMQQPFIQPARKFLLQIYEAVASNENPPLPLESYIYNILYEVPVPPVGRSMKFTSVKLPIVCQRPGSSELPLCDYSFRELFSLLSVHNVVQLFTCALLENQILLLCTDYQRLMLVAECLSVLLFPFTWQHVYVPILPASMLHFLDAPVPFIMGLHSSGKEDRSQLCLPNEASLCFVDVDNHVVETPEDLPEFPYKSEFILEISQVLDRFNISTDSDKDLGFHEPESNSNSIQGSSYDLYGLQNNLNAINAAMQQDESFDTESPSSGSEVSSRRDSQTSLTIPSKSEFLRTNEFVSKVAAIAKRTGVIKSISDFDDVAKKTEAEKETKFNKGDVDELTFNSAIREMFCYRFVQMFRNYESFVIQPNQDMDAWLNAREQMQNFDKAAFLSDQPDAAIPFLSAFIETQMFTTQIDNKIVANWEEMDPNLKIFESRIDGYKTRNTDPTGSVKTPNYEHATPRHKSKAQWRRKDRQHQHAEHLQLKRDQREKYIQEARIKSVRTPQLLDMSPAVMAQTNWKFVEGLLKECRVKTKRMLVEKMGQEAVELGHGEVKLTGVEENTLIASLCDLLERIWSHGLQTKQGKSALWSHLLAYQDMRVRKDSSPDPNFLVPIEAQWKQYLSPDSPLLGHRRRGSGLPDPVLPPVPTDLTHDIRKIQSMKDVKTDVGYARAWIRLALERKLLSKHLKELLSDYELCKSRYKRYAFLRSDDEKEQFLFYLLSLNAVDYFCFTNSFNTTTMTYKVLLFVSRKFNSATTANPWISVAGEHGDTGIIQLPKNAVELTFEHRNLGVLSTVRIGHDNSGISPKWMIDYILVRNELTGHTFKFSCGRWLGKGVDDGSLERLLVGELIPTNMDTEDIMTSCRTPPCQRSPVTIRKSMGTPQKTTIPQIQEMLTDAVNNIVKYFYKPEKERGSLTLLLCGERGLVQCLDQVFQYGFKSTRLFRNNFFIWDFIEKVSTYFESVDNDDEGKRGPQDERHARRMFCHFVKKINNTSNNIGKDGKFQLLMCLGVRDHLLTLWIPQIASTPVTYSMYEDNSLLKDRSSVVFLVQIIGALREFNVTLEASLIKGLDL</sequence>
<dbReference type="PROSITE" id="PS50826">
    <property type="entry name" value="RUN"/>
    <property type="match status" value="2"/>
</dbReference>
<dbReference type="PROSITE" id="PS50095">
    <property type="entry name" value="PLAT"/>
    <property type="match status" value="1"/>
</dbReference>
<dbReference type="RefSeq" id="XP_006818506.1">
    <property type="nucleotide sequence ID" value="XM_006818443.1"/>
</dbReference>
<dbReference type="Pfam" id="PF02759">
    <property type="entry name" value="RUN"/>
    <property type="match status" value="2"/>
</dbReference>
<dbReference type="PROSITE" id="PS50211">
    <property type="entry name" value="DENN"/>
    <property type="match status" value="1"/>
</dbReference>
<evidence type="ECO:0000256" key="3">
    <source>
        <dbReference type="ARBA" id="ARBA00022737"/>
    </source>
</evidence>
<evidence type="ECO:0000256" key="2">
    <source>
        <dbReference type="ARBA" id="ARBA00006664"/>
    </source>
</evidence>
<evidence type="ECO:0000256" key="4">
    <source>
        <dbReference type="ARBA" id="ARBA00023136"/>
    </source>
</evidence>
<dbReference type="InterPro" id="IPR004012">
    <property type="entry name" value="Run_dom"/>
</dbReference>
<feature type="domain" description="UDENN" evidence="8">
    <location>
        <begin position="27"/>
        <end position="605"/>
    </location>
</feature>
<dbReference type="Gene3D" id="3.40.50.11500">
    <property type="match status" value="1"/>
</dbReference>
<keyword evidence="4" id="KW-0472">Membrane</keyword>
<dbReference type="Pfam" id="PF01477">
    <property type="entry name" value="PLAT"/>
    <property type="match status" value="1"/>
</dbReference>
<dbReference type="InterPro" id="IPR005112">
    <property type="entry name" value="dDENN_dom"/>
</dbReference>
<evidence type="ECO:0000259" key="9">
    <source>
        <dbReference type="PROSITE" id="PS50826"/>
    </source>
</evidence>
<dbReference type="InterPro" id="IPR037516">
    <property type="entry name" value="Tripartite_DENN"/>
</dbReference>
<feature type="domain" description="RUN" evidence="9">
    <location>
        <begin position="1097"/>
        <end position="1246"/>
    </location>
</feature>
<dbReference type="Proteomes" id="UP000694865">
    <property type="component" value="Unplaced"/>
</dbReference>
<dbReference type="SMART" id="SM00801">
    <property type="entry name" value="dDENN"/>
    <property type="match status" value="1"/>
</dbReference>
<feature type="region of interest" description="Disordered" evidence="6">
    <location>
        <begin position="439"/>
        <end position="462"/>
    </location>
</feature>
<name>A0ABM0MER5_SACKO</name>
<evidence type="ECO:0000259" key="7">
    <source>
        <dbReference type="PROSITE" id="PS50095"/>
    </source>
</evidence>
<dbReference type="InterPro" id="IPR047278">
    <property type="entry name" value="DEN5A/B"/>
</dbReference>
<evidence type="ECO:0000256" key="5">
    <source>
        <dbReference type="PROSITE-ProRule" id="PRU00152"/>
    </source>
</evidence>
<feature type="compositionally biased region" description="Basic residues" evidence="6">
    <location>
        <begin position="641"/>
        <end position="655"/>
    </location>
</feature>